<dbReference type="Pfam" id="PF07479">
    <property type="entry name" value="NAD_Gly3P_dh_C"/>
    <property type="match status" value="1"/>
</dbReference>
<dbReference type="GO" id="GO:0046168">
    <property type="term" value="P:glycerol-3-phosphate catabolic process"/>
    <property type="evidence" value="ECO:0007669"/>
    <property type="project" value="InterPro"/>
</dbReference>
<dbReference type="GO" id="GO:0005975">
    <property type="term" value="P:carbohydrate metabolic process"/>
    <property type="evidence" value="ECO:0007669"/>
    <property type="project" value="InterPro"/>
</dbReference>
<comment type="subcellular location">
    <subcellularLocation>
        <location evidence="14">Cytoplasm</location>
    </subcellularLocation>
</comment>
<feature type="domain" description="Glycerol-3-phosphate dehydrogenase NAD-dependent N-terminal" evidence="19">
    <location>
        <begin position="4"/>
        <end position="156"/>
    </location>
</feature>
<evidence type="ECO:0000256" key="4">
    <source>
        <dbReference type="ARBA" id="ARBA00022857"/>
    </source>
</evidence>
<dbReference type="GO" id="GO:0008654">
    <property type="term" value="P:phospholipid biosynthetic process"/>
    <property type="evidence" value="ECO:0007669"/>
    <property type="project" value="UniProtKB-KW"/>
</dbReference>
<keyword evidence="21" id="KW-0012">Acyltransferase</keyword>
<feature type="domain" description="Glycerol-3-phosphate dehydrogenase NAD-dependent C-terminal" evidence="20">
    <location>
        <begin position="177"/>
        <end position="317"/>
    </location>
</feature>
<dbReference type="InterPro" id="IPR036291">
    <property type="entry name" value="NAD(P)-bd_dom_sf"/>
</dbReference>
<feature type="binding site" evidence="14">
    <location>
        <position position="251"/>
    </location>
    <ligand>
        <name>sn-glycerol 3-phosphate</name>
        <dbReference type="ChEBI" id="CHEBI:57597"/>
    </ligand>
</feature>
<reference evidence="21 22" key="1">
    <citation type="submission" date="2017-06" db="EMBL/GenBank/DDBJ databases">
        <title>Complete genome sequence of Nitrospirillum amazonense strain CBAmC, an endophytic nitrogen-fixing and plant growth-promoting bacterium, isolated from sugarcane.</title>
        <authorList>
            <person name="Schwab S."/>
            <person name="dos Santos Teixeira K.R."/>
            <person name="Simoes Araujo J.L."/>
            <person name="Soares Vidal M."/>
            <person name="Borges de Freitas H.R."/>
            <person name="Rivello Crivelaro A.L."/>
            <person name="Bueno de Camargo Nunes A."/>
            <person name="dos Santos C.M."/>
            <person name="Palmeira da Silva Rosa D."/>
            <person name="da Silva Padilha D."/>
            <person name="da Silva E."/>
            <person name="Araujo Terra L."/>
            <person name="Soares Mendes V."/>
            <person name="Farinelli L."/>
            <person name="Magalhaes Cruz L."/>
            <person name="Baldani J.I."/>
        </authorList>
    </citation>
    <scope>NUCLEOTIDE SEQUENCE [LARGE SCALE GENOMIC DNA]</scope>
    <source>
        <strain evidence="21 22">CBAmC</strain>
    </source>
</reference>
<feature type="binding site" evidence="14">
    <location>
        <position position="241"/>
    </location>
    <ligand>
        <name>sn-glycerol 3-phosphate</name>
        <dbReference type="ChEBI" id="CHEBI:57597"/>
    </ligand>
</feature>
<dbReference type="Pfam" id="PF01210">
    <property type="entry name" value="NAD_Gly3P_dh_N"/>
    <property type="match status" value="1"/>
</dbReference>
<dbReference type="NCBIfam" id="NF000942">
    <property type="entry name" value="PRK00094.1-4"/>
    <property type="match status" value="1"/>
</dbReference>
<dbReference type="UniPathway" id="UPA00940"/>
<evidence type="ECO:0000256" key="9">
    <source>
        <dbReference type="ARBA" id="ARBA00023264"/>
    </source>
</evidence>
<evidence type="ECO:0000313" key="21">
    <source>
        <dbReference type="EMBL" id="ASG19752.1"/>
    </source>
</evidence>
<dbReference type="InterPro" id="IPR013328">
    <property type="entry name" value="6PGD_dom2"/>
</dbReference>
<keyword evidence="9 14" id="KW-1208">Phospholipid metabolism</keyword>
<evidence type="ECO:0000256" key="15">
    <source>
        <dbReference type="PIRSR" id="PIRSR000114-1"/>
    </source>
</evidence>
<feature type="binding site" evidence="17">
    <location>
        <position position="137"/>
    </location>
    <ligand>
        <name>NAD(+)</name>
        <dbReference type="ChEBI" id="CHEBI:57540"/>
    </ligand>
</feature>
<evidence type="ECO:0000256" key="10">
    <source>
        <dbReference type="ARBA" id="ARBA00052716"/>
    </source>
</evidence>
<dbReference type="GO" id="GO:0016746">
    <property type="term" value="F:acyltransferase activity"/>
    <property type="evidence" value="ECO:0007669"/>
    <property type="project" value="UniProtKB-KW"/>
</dbReference>
<keyword evidence="8 14" id="KW-0594">Phospholipid biosynthesis</keyword>
<keyword evidence="21" id="KW-0808">Transferase</keyword>
<dbReference type="PANTHER" id="PTHR11728">
    <property type="entry name" value="GLYCEROL-3-PHOSPHATE DEHYDROGENASE"/>
    <property type="match status" value="1"/>
</dbReference>
<dbReference type="Proteomes" id="UP000197153">
    <property type="component" value="Chromosome 1"/>
</dbReference>
<dbReference type="Gene3D" id="3.40.50.720">
    <property type="entry name" value="NAD(P)-binding Rossmann-like Domain"/>
    <property type="match status" value="1"/>
</dbReference>
<protein>
    <recommendedName>
        <fullName evidence="12 14">Glycerol-3-phosphate dehydrogenase [NAD(P)+]</fullName>
        <ecNumber evidence="11 14">1.1.1.94</ecNumber>
    </recommendedName>
    <alternativeName>
        <fullName evidence="14">NAD(P)(+)-dependent glycerol-3-phosphate dehydrogenase</fullName>
    </alternativeName>
    <alternativeName>
        <fullName evidence="13 14">NAD(P)H-dependent dihydroxyacetone-phosphate reductase</fullName>
    </alternativeName>
</protein>
<evidence type="ECO:0000256" key="8">
    <source>
        <dbReference type="ARBA" id="ARBA00023209"/>
    </source>
</evidence>
<evidence type="ECO:0000256" key="3">
    <source>
        <dbReference type="ARBA" id="ARBA00022741"/>
    </source>
</evidence>
<comment type="catalytic activity">
    <reaction evidence="14">
        <text>sn-glycerol 3-phosphate + NAD(+) = dihydroxyacetone phosphate + NADH + H(+)</text>
        <dbReference type="Rhea" id="RHEA:11092"/>
        <dbReference type="ChEBI" id="CHEBI:15378"/>
        <dbReference type="ChEBI" id="CHEBI:57540"/>
        <dbReference type="ChEBI" id="CHEBI:57597"/>
        <dbReference type="ChEBI" id="CHEBI:57642"/>
        <dbReference type="ChEBI" id="CHEBI:57945"/>
        <dbReference type="EC" id="1.1.1.94"/>
    </reaction>
</comment>
<evidence type="ECO:0000256" key="13">
    <source>
        <dbReference type="ARBA" id="ARBA00080511"/>
    </source>
</evidence>
<organism evidence="21 22">
    <name type="scientific">Nitrospirillum viridazoti CBAmc</name>
    <dbReference type="NCBI Taxonomy" id="1441467"/>
    <lineage>
        <taxon>Bacteria</taxon>
        <taxon>Pseudomonadati</taxon>
        <taxon>Pseudomonadota</taxon>
        <taxon>Alphaproteobacteria</taxon>
        <taxon>Rhodospirillales</taxon>
        <taxon>Azospirillaceae</taxon>
        <taxon>Nitrospirillum</taxon>
        <taxon>Nitrospirillum viridazoti</taxon>
    </lineage>
</organism>
<feature type="binding site" evidence="14">
    <location>
        <position position="105"/>
    </location>
    <ligand>
        <name>NADPH</name>
        <dbReference type="ChEBI" id="CHEBI:57783"/>
    </ligand>
</feature>
<feature type="binding site" evidence="14">
    <location>
        <position position="253"/>
    </location>
    <ligand>
        <name>sn-glycerol 3-phosphate</name>
        <dbReference type="ChEBI" id="CHEBI:57597"/>
    </ligand>
</feature>
<comment type="catalytic activity">
    <reaction evidence="10">
        <text>sn-glycerol 3-phosphate + NADP(+) = dihydroxyacetone phosphate + NADPH + H(+)</text>
        <dbReference type="Rhea" id="RHEA:11096"/>
        <dbReference type="ChEBI" id="CHEBI:15378"/>
        <dbReference type="ChEBI" id="CHEBI:57597"/>
        <dbReference type="ChEBI" id="CHEBI:57642"/>
        <dbReference type="ChEBI" id="CHEBI:57783"/>
        <dbReference type="ChEBI" id="CHEBI:58349"/>
        <dbReference type="EC" id="1.1.1.94"/>
    </reaction>
    <physiologicalReaction direction="right-to-left" evidence="10">
        <dbReference type="Rhea" id="RHEA:11098"/>
    </physiologicalReaction>
</comment>
<evidence type="ECO:0000256" key="11">
    <source>
        <dbReference type="ARBA" id="ARBA00066687"/>
    </source>
</evidence>
<keyword evidence="7 14" id="KW-0443">Lipid metabolism</keyword>
<name>A0A248JM04_9PROT</name>
<keyword evidence="4 14" id="KW-0521">NADP</keyword>
<sequence>MQRIGVIGAGAWGTALAMAARRAGRDVVLWAREPEVVAAVNGGHENTPFLAGVALDPAIRATGDLAEAVRADAVLLVTPAQHIRTTTAKLKPLLATGTPVVLCAKGIEIATGSLMTEVTAGELPDTPLAVLSGPTFAAEVARGLPTAVTLACRDATLSQGLAQALGSLTFRPYASDDLVGAEIGGAVKNVLAIACGIVAGRALGDNARAALITRGLAEIARLGQSLGARPETFMGLSGLGDLTLTCGSLQSRNMSLGHALGQGQPLATILAGRNSVAEGVYTAEAVVRLAALRSVDMPICQAVDAILNHGADVNATIQSLLSRPLKTEGA</sequence>
<evidence type="ECO:0000256" key="2">
    <source>
        <dbReference type="ARBA" id="ARBA00022516"/>
    </source>
</evidence>
<feature type="binding site" evidence="14">
    <location>
        <position position="32"/>
    </location>
    <ligand>
        <name>NADPH</name>
        <dbReference type="ChEBI" id="CHEBI:57783"/>
    </ligand>
</feature>
<comment type="function">
    <text evidence="14">Catalyzes the reduction of the glycolytic intermediate dihydroxyacetone phosphate (DHAP) to sn-glycerol 3-phosphate (G3P), the key precursor for phospholipid synthesis.</text>
</comment>
<feature type="binding site" evidence="14">
    <location>
        <position position="188"/>
    </location>
    <ligand>
        <name>sn-glycerol 3-phosphate</name>
        <dbReference type="ChEBI" id="CHEBI:57597"/>
    </ligand>
</feature>
<dbReference type="GO" id="GO:0046167">
    <property type="term" value="P:glycerol-3-phosphate biosynthetic process"/>
    <property type="evidence" value="ECO:0007669"/>
    <property type="project" value="UniProtKB-UniRule"/>
</dbReference>
<feature type="binding site" evidence="16">
    <location>
        <position position="105"/>
    </location>
    <ligand>
        <name>substrate</name>
    </ligand>
</feature>
<evidence type="ECO:0000259" key="19">
    <source>
        <dbReference type="Pfam" id="PF01210"/>
    </source>
</evidence>
<dbReference type="AlphaFoldDB" id="A0A248JM04"/>
<dbReference type="PIRSF" id="PIRSF000114">
    <property type="entry name" value="Glycerol-3-P_dh"/>
    <property type="match status" value="1"/>
</dbReference>
<dbReference type="KEGG" id="nao:Y958_02105"/>
<keyword evidence="3 14" id="KW-0547">Nucleotide-binding</keyword>
<dbReference type="SUPFAM" id="SSF48179">
    <property type="entry name" value="6-phosphogluconate dehydrogenase C-terminal domain-like"/>
    <property type="match status" value="1"/>
</dbReference>
<dbReference type="EMBL" id="CP022110">
    <property type="protein sequence ID" value="ASG19752.1"/>
    <property type="molecule type" value="Genomic_DNA"/>
</dbReference>
<accession>A0A248JM04</accession>
<feature type="binding site" evidence="16">
    <location>
        <begin position="252"/>
        <end position="253"/>
    </location>
    <ligand>
        <name>substrate</name>
    </ligand>
</feature>
<dbReference type="PANTHER" id="PTHR11728:SF1">
    <property type="entry name" value="GLYCEROL-3-PHOSPHATE DEHYDROGENASE [NAD(+)] 2, CHLOROPLASTIC"/>
    <property type="match status" value="1"/>
</dbReference>
<evidence type="ECO:0000256" key="16">
    <source>
        <dbReference type="PIRSR" id="PIRSR000114-2"/>
    </source>
</evidence>
<dbReference type="FunFam" id="1.10.1040.10:FF:000001">
    <property type="entry name" value="Glycerol-3-phosphate dehydrogenase [NAD(P)+]"/>
    <property type="match status" value="1"/>
</dbReference>
<keyword evidence="2 14" id="KW-0444">Lipid biosynthesis</keyword>
<keyword evidence="14" id="KW-0963">Cytoplasm</keyword>
<dbReference type="HAMAP" id="MF_00394">
    <property type="entry name" value="NAD_Glyc3P_dehydrog"/>
    <property type="match status" value="1"/>
</dbReference>
<dbReference type="SUPFAM" id="SSF51735">
    <property type="entry name" value="NAD(P)-binding Rossmann-fold domains"/>
    <property type="match status" value="1"/>
</dbReference>
<feature type="binding site" evidence="14">
    <location>
        <position position="276"/>
    </location>
    <ligand>
        <name>NADPH</name>
        <dbReference type="ChEBI" id="CHEBI:57783"/>
    </ligand>
</feature>
<feature type="binding site" evidence="14">
    <location>
        <position position="137"/>
    </location>
    <ligand>
        <name>NADPH</name>
        <dbReference type="ChEBI" id="CHEBI:57783"/>
    </ligand>
</feature>
<comment type="similarity">
    <text evidence="1 14 18">Belongs to the NAD-dependent glycerol-3-phosphate dehydrogenase family.</text>
</comment>
<evidence type="ECO:0000256" key="6">
    <source>
        <dbReference type="ARBA" id="ARBA00023027"/>
    </source>
</evidence>
<dbReference type="GO" id="GO:0141152">
    <property type="term" value="F:glycerol-3-phosphate dehydrogenase (NAD+) activity"/>
    <property type="evidence" value="ECO:0007669"/>
    <property type="project" value="RHEA"/>
</dbReference>
<comment type="caution">
    <text evidence="14">Lacks conserved residue(s) required for the propagation of feature annotation.</text>
</comment>
<feature type="binding site" evidence="14">
    <location>
        <position position="135"/>
    </location>
    <ligand>
        <name>sn-glycerol 3-phosphate</name>
        <dbReference type="ChEBI" id="CHEBI:57597"/>
    </ligand>
</feature>
<feature type="binding site" evidence="14">
    <location>
        <position position="105"/>
    </location>
    <ligand>
        <name>sn-glycerol 3-phosphate</name>
        <dbReference type="ChEBI" id="CHEBI:57597"/>
    </ligand>
</feature>
<evidence type="ECO:0000259" key="20">
    <source>
        <dbReference type="Pfam" id="PF07479"/>
    </source>
</evidence>
<evidence type="ECO:0000256" key="12">
    <source>
        <dbReference type="ARBA" id="ARBA00069372"/>
    </source>
</evidence>
<dbReference type="InterPro" id="IPR006109">
    <property type="entry name" value="G3P_DH_NAD-dep_C"/>
</dbReference>
<dbReference type="GO" id="GO:0051287">
    <property type="term" value="F:NAD binding"/>
    <property type="evidence" value="ECO:0007669"/>
    <property type="project" value="InterPro"/>
</dbReference>
<proteinExistence type="inferred from homology"/>
<dbReference type="GO" id="GO:0006650">
    <property type="term" value="P:glycerophospholipid metabolic process"/>
    <property type="evidence" value="ECO:0007669"/>
    <property type="project" value="UniProtKB-UniRule"/>
</dbReference>
<evidence type="ECO:0000256" key="1">
    <source>
        <dbReference type="ARBA" id="ARBA00011009"/>
    </source>
</evidence>
<feature type="binding site" evidence="14">
    <location>
        <position position="252"/>
    </location>
    <ligand>
        <name>sn-glycerol 3-phosphate</name>
        <dbReference type="ChEBI" id="CHEBI:57597"/>
    </ligand>
</feature>
<dbReference type="RefSeq" id="WP_088870718.1">
    <property type="nucleotide sequence ID" value="NZ_CP022110.1"/>
</dbReference>
<keyword evidence="5 14" id="KW-0560">Oxidoreductase</keyword>
<feature type="binding site" evidence="14">
    <location>
        <position position="12"/>
    </location>
    <ligand>
        <name>NADPH</name>
        <dbReference type="ChEBI" id="CHEBI:57783"/>
    </ligand>
</feature>
<evidence type="ECO:0000256" key="18">
    <source>
        <dbReference type="RuleBase" id="RU000437"/>
    </source>
</evidence>
<comment type="pathway">
    <text evidence="14">Membrane lipid metabolism; glycerophospholipid metabolism.</text>
</comment>
<dbReference type="NCBIfam" id="NF000940">
    <property type="entry name" value="PRK00094.1-2"/>
    <property type="match status" value="1"/>
</dbReference>
<keyword evidence="6 14" id="KW-0520">NAD</keyword>
<evidence type="ECO:0000256" key="5">
    <source>
        <dbReference type="ARBA" id="ARBA00023002"/>
    </source>
</evidence>
<dbReference type="FunFam" id="3.40.50.720:FF:000019">
    <property type="entry name" value="Glycerol-3-phosphate dehydrogenase [NAD(P)+]"/>
    <property type="match status" value="1"/>
</dbReference>
<keyword evidence="22" id="KW-1185">Reference proteome</keyword>
<feature type="binding site" evidence="14">
    <location>
        <position position="278"/>
    </location>
    <ligand>
        <name>NADPH</name>
        <dbReference type="ChEBI" id="CHEBI:57783"/>
    </ligand>
</feature>
<feature type="binding site" evidence="14">
    <location>
        <position position="133"/>
    </location>
    <ligand>
        <name>sn-glycerol 3-phosphate</name>
        <dbReference type="ChEBI" id="CHEBI:57597"/>
    </ligand>
</feature>
<evidence type="ECO:0000256" key="14">
    <source>
        <dbReference type="HAMAP-Rule" id="MF_00394"/>
    </source>
</evidence>
<dbReference type="InterPro" id="IPR008927">
    <property type="entry name" value="6-PGluconate_DH-like_C_sf"/>
</dbReference>
<evidence type="ECO:0000256" key="17">
    <source>
        <dbReference type="PIRSR" id="PIRSR000114-3"/>
    </source>
</evidence>
<feature type="binding site" evidence="17">
    <location>
        <position position="252"/>
    </location>
    <ligand>
        <name>NAD(+)</name>
        <dbReference type="ChEBI" id="CHEBI:57540"/>
    </ligand>
</feature>
<evidence type="ECO:0000313" key="22">
    <source>
        <dbReference type="Proteomes" id="UP000197153"/>
    </source>
</evidence>
<feature type="binding site" evidence="17">
    <location>
        <begin position="8"/>
        <end position="13"/>
    </location>
    <ligand>
        <name>NAD(+)</name>
        <dbReference type="ChEBI" id="CHEBI:57540"/>
    </ligand>
</feature>
<feature type="binding site" evidence="14">
    <location>
        <position position="252"/>
    </location>
    <ligand>
        <name>NADPH</name>
        <dbReference type="ChEBI" id="CHEBI:57783"/>
    </ligand>
</feature>
<feature type="active site" description="Proton acceptor" evidence="14 15">
    <location>
        <position position="188"/>
    </location>
</feature>
<evidence type="ECO:0000256" key="7">
    <source>
        <dbReference type="ARBA" id="ARBA00023098"/>
    </source>
</evidence>
<dbReference type="InterPro" id="IPR006168">
    <property type="entry name" value="G3P_DH_NAD-dep"/>
</dbReference>
<dbReference type="PRINTS" id="PR00077">
    <property type="entry name" value="GPDHDRGNASE"/>
</dbReference>
<dbReference type="Gene3D" id="1.10.1040.10">
    <property type="entry name" value="N-(1-d-carboxylethyl)-l-norvaline Dehydrogenase, domain 2"/>
    <property type="match status" value="1"/>
</dbReference>
<dbReference type="InterPro" id="IPR011128">
    <property type="entry name" value="G3P_DH_NAD-dep_N"/>
</dbReference>
<dbReference type="GO" id="GO:0141153">
    <property type="term" value="F:glycerol-3-phosphate dehydrogenase (NADP+) activity"/>
    <property type="evidence" value="ECO:0007669"/>
    <property type="project" value="RHEA"/>
</dbReference>
<dbReference type="PROSITE" id="PS00957">
    <property type="entry name" value="NAD_G3PDH"/>
    <property type="match status" value="1"/>
</dbReference>
<dbReference type="GO" id="GO:0005829">
    <property type="term" value="C:cytosol"/>
    <property type="evidence" value="ECO:0007669"/>
    <property type="project" value="TreeGrafter"/>
</dbReference>
<dbReference type="EC" id="1.1.1.94" evidence="11 14"/>
<gene>
    <name evidence="14" type="primary">gpsA</name>
    <name evidence="21" type="ORF">Y958_02105</name>
</gene>